<dbReference type="InterPro" id="IPR013103">
    <property type="entry name" value="RVT_2"/>
</dbReference>
<dbReference type="AlphaFoldDB" id="A0A1K0GSS2"/>
<dbReference type="Pfam" id="PF07727">
    <property type="entry name" value="RVT_2"/>
    <property type="match status" value="1"/>
</dbReference>
<sequence>MTKIVCSVAGDTAPATSKRSIASAALLVLLLLLLSLNAKLEHGIYLKPPEGANVQPSKVYKLIKSFYGLKQSGRGWHKELNLHLRYLGFFPYGECHVTIIVYVDDMLITAPCRSQVDIVKQAIVKKWKIENNGPAKELLKVKIMCDQRNQTIDLDQQAYIKEIINEWIMPDQKTWVPMTKAPTKAPEDLEIKDNLKCKYPVLVGKLLWAMQAVLCGVKYLNQTQDEILQIGGEDTDGSTIKAYTDANWASDANTDWKSTSGSIIKMYGGVVTWNLHVQKCVASSAVEAKYIASSLAT</sequence>
<reference evidence="3" key="1">
    <citation type="submission" date="2016-04" db="EMBL/GenBank/DDBJ databases">
        <authorList>
            <person name="Guldener U."/>
            <person name="Guldener U."/>
        </authorList>
    </citation>
    <scope>NUCLEOTIDE SEQUENCE [LARGE SCALE GENOMIC DNA]</scope>
    <source>
        <strain evidence="3">UB2112</strain>
    </source>
</reference>
<dbReference type="InterPro" id="IPR043502">
    <property type="entry name" value="DNA/RNA_pol_sf"/>
</dbReference>
<accession>A0A1K0GSS2</accession>
<dbReference type="EMBL" id="LT558126">
    <property type="protein sequence ID" value="SAM83318.1"/>
    <property type="molecule type" value="Genomic_DNA"/>
</dbReference>
<gene>
    <name evidence="2" type="ORF">UBRO_21008</name>
</gene>
<organism evidence="2 3">
    <name type="scientific">Ustilago bromivora</name>
    <dbReference type="NCBI Taxonomy" id="307758"/>
    <lineage>
        <taxon>Eukaryota</taxon>
        <taxon>Fungi</taxon>
        <taxon>Dikarya</taxon>
        <taxon>Basidiomycota</taxon>
        <taxon>Ustilaginomycotina</taxon>
        <taxon>Ustilaginomycetes</taxon>
        <taxon>Ustilaginales</taxon>
        <taxon>Ustilaginaceae</taxon>
        <taxon>Ustilago</taxon>
    </lineage>
</organism>
<proteinExistence type="predicted"/>
<evidence type="ECO:0000259" key="1">
    <source>
        <dbReference type="Pfam" id="PF07727"/>
    </source>
</evidence>
<name>A0A1K0GSS2_9BASI</name>
<evidence type="ECO:0000313" key="2">
    <source>
        <dbReference type="EMBL" id="SAM83318.1"/>
    </source>
</evidence>
<dbReference type="SUPFAM" id="SSF56672">
    <property type="entry name" value="DNA/RNA polymerases"/>
    <property type="match status" value="1"/>
</dbReference>
<evidence type="ECO:0000313" key="3">
    <source>
        <dbReference type="Proteomes" id="UP000179920"/>
    </source>
</evidence>
<protein>
    <recommendedName>
        <fullName evidence="1">Reverse transcriptase Ty1/copia-type domain-containing protein</fullName>
    </recommendedName>
</protein>
<feature type="domain" description="Reverse transcriptase Ty1/copia-type" evidence="1">
    <location>
        <begin position="36"/>
        <end position="174"/>
    </location>
</feature>
<dbReference type="Proteomes" id="UP000179920">
    <property type="component" value="Chromosome X"/>
</dbReference>